<organism evidence="2 3">
    <name type="scientific">Roseiterribacter gracilis</name>
    <dbReference type="NCBI Taxonomy" id="2812848"/>
    <lineage>
        <taxon>Bacteria</taxon>
        <taxon>Pseudomonadati</taxon>
        <taxon>Pseudomonadota</taxon>
        <taxon>Alphaproteobacteria</taxon>
        <taxon>Rhodospirillales</taxon>
        <taxon>Roseiterribacteraceae</taxon>
        <taxon>Roseiterribacter</taxon>
    </lineage>
</organism>
<feature type="chain" id="PRO_5035873352" evidence="1">
    <location>
        <begin position="22"/>
        <end position="60"/>
    </location>
</feature>
<accession>A0A8S8XC14</accession>
<dbReference type="RefSeq" id="WP_420242722.1">
    <property type="nucleotide sequence ID" value="NZ_BOPV01000001.1"/>
</dbReference>
<sequence>MIRKTLFALTLAFAGSTAAFAAEAPEATSQNVTTLTVAGDYPSEPGPYTVIYREWSDLAG</sequence>
<gene>
    <name evidence="2" type="ORF">TMPK1_18590</name>
</gene>
<evidence type="ECO:0000313" key="3">
    <source>
        <dbReference type="Proteomes" id="UP000681075"/>
    </source>
</evidence>
<keyword evidence="3" id="KW-1185">Reference proteome</keyword>
<dbReference type="Proteomes" id="UP000681075">
    <property type="component" value="Unassembled WGS sequence"/>
</dbReference>
<keyword evidence="1" id="KW-0732">Signal</keyword>
<reference evidence="2" key="1">
    <citation type="submission" date="2021-02" db="EMBL/GenBank/DDBJ databases">
        <title>Genome sequence of Rhodospirillales sp. strain TMPK1 isolated from soil.</title>
        <authorList>
            <person name="Nakai R."/>
            <person name="Kusada H."/>
            <person name="Tamaki H."/>
        </authorList>
    </citation>
    <scope>NUCLEOTIDE SEQUENCE</scope>
    <source>
        <strain evidence="2">TMPK1</strain>
    </source>
</reference>
<dbReference type="AlphaFoldDB" id="A0A8S8XC14"/>
<protein>
    <submittedName>
        <fullName evidence="2">Uncharacterized protein</fullName>
    </submittedName>
</protein>
<evidence type="ECO:0000313" key="2">
    <source>
        <dbReference type="EMBL" id="GIL39622.1"/>
    </source>
</evidence>
<feature type="signal peptide" evidence="1">
    <location>
        <begin position="1"/>
        <end position="21"/>
    </location>
</feature>
<name>A0A8S8XC14_9PROT</name>
<evidence type="ECO:0000256" key="1">
    <source>
        <dbReference type="SAM" id="SignalP"/>
    </source>
</evidence>
<dbReference type="EMBL" id="BOPV01000001">
    <property type="protein sequence ID" value="GIL39622.1"/>
    <property type="molecule type" value="Genomic_DNA"/>
</dbReference>
<comment type="caution">
    <text evidence="2">The sequence shown here is derived from an EMBL/GenBank/DDBJ whole genome shotgun (WGS) entry which is preliminary data.</text>
</comment>
<proteinExistence type="predicted"/>